<evidence type="ECO:0000313" key="3">
    <source>
        <dbReference type="Proteomes" id="UP000503011"/>
    </source>
</evidence>
<dbReference type="InterPro" id="IPR006683">
    <property type="entry name" value="Thioestr_dom"/>
</dbReference>
<reference evidence="2 3" key="1">
    <citation type="submission" date="2020-03" db="EMBL/GenBank/DDBJ databases">
        <title>Whole genome shotgun sequence of Phytohabitans suffuscus NBRC 105367.</title>
        <authorList>
            <person name="Komaki H."/>
            <person name="Tamura T."/>
        </authorList>
    </citation>
    <scope>NUCLEOTIDE SEQUENCE [LARGE SCALE GENOMIC DNA]</scope>
    <source>
        <strain evidence="2 3">NBRC 105367</strain>
    </source>
</reference>
<dbReference type="RefSeq" id="WP_173160071.1">
    <property type="nucleotide sequence ID" value="NZ_AP022871.1"/>
</dbReference>
<proteinExistence type="predicted"/>
<protein>
    <recommendedName>
        <fullName evidence="1">Thioesterase domain-containing protein</fullName>
    </recommendedName>
</protein>
<gene>
    <name evidence="2" type="ORF">Psuf_058920</name>
</gene>
<feature type="domain" description="Thioesterase" evidence="1">
    <location>
        <begin position="174"/>
        <end position="240"/>
    </location>
</feature>
<evidence type="ECO:0000259" key="1">
    <source>
        <dbReference type="Pfam" id="PF03061"/>
    </source>
</evidence>
<evidence type="ECO:0000313" key="2">
    <source>
        <dbReference type="EMBL" id="BCB88579.1"/>
    </source>
</evidence>
<reference evidence="2 3" key="2">
    <citation type="submission" date="2020-03" db="EMBL/GenBank/DDBJ databases">
        <authorList>
            <person name="Ichikawa N."/>
            <person name="Kimura A."/>
            <person name="Kitahashi Y."/>
            <person name="Uohara A."/>
        </authorList>
    </citation>
    <scope>NUCLEOTIDE SEQUENCE [LARGE SCALE GENOMIC DNA]</scope>
    <source>
        <strain evidence="2 3">NBRC 105367</strain>
    </source>
</reference>
<keyword evidence="3" id="KW-1185">Reference proteome</keyword>
<dbReference type="AlphaFoldDB" id="A0A6F8YR92"/>
<dbReference type="KEGG" id="psuu:Psuf_058920"/>
<accession>A0A6F8YR92</accession>
<dbReference type="Proteomes" id="UP000503011">
    <property type="component" value="Chromosome"/>
</dbReference>
<dbReference type="EMBL" id="AP022871">
    <property type="protein sequence ID" value="BCB88579.1"/>
    <property type="molecule type" value="Genomic_DNA"/>
</dbReference>
<dbReference type="SUPFAM" id="SSF54637">
    <property type="entry name" value="Thioesterase/thiol ester dehydrase-isomerase"/>
    <property type="match status" value="2"/>
</dbReference>
<dbReference type="Gene3D" id="3.10.129.10">
    <property type="entry name" value="Hotdog Thioesterase"/>
    <property type="match status" value="2"/>
</dbReference>
<organism evidence="2 3">
    <name type="scientific">Phytohabitans suffuscus</name>
    <dbReference type="NCBI Taxonomy" id="624315"/>
    <lineage>
        <taxon>Bacteria</taxon>
        <taxon>Bacillati</taxon>
        <taxon>Actinomycetota</taxon>
        <taxon>Actinomycetes</taxon>
        <taxon>Micromonosporales</taxon>
        <taxon>Micromonosporaceae</taxon>
    </lineage>
</organism>
<dbReference type="InterPro" id="IPR029069">
    <property type="entry name" value="HotDog_dom_sf"/>
</dbReference>
<name>A0A6F8YR92_9ACTN</name>
<dbReference type="Pfam" id="PF03061">
    <property type="entry name" value="4HBT"/>
    <property type="match status" value="1"/>
</dbReference>
<sequence length="257" mass="26725">METFGIAVAWIKPGEASVIMPIPDDAAVGRATPLSSLAALVADTACGNALVSAGHPRPALTIGLHVDILTTLPRSGMLHGHARLATPDQISPLHVEGVITDAKDRMVARCTSWWLAGRTGDVGKPPIARAAESVPPPVTKRDLVDRFGLTSQRGDGRATLTAERVGDYLNRRRTLHGGVIGLLAELAAEEALASTGSELGRTLSLAVAYLAPTGINGAAVTIEAVVVRAGQQIAVVESRLLTTAHDIAALVTVVRSR</sequence>